<accession>A0A6A6NSK7</accession>
<proteinExistence type="predicted"/>
<dbReference type="AlphaFoldDB" id="A0A6A6NSK7"/>
<evidence type="ECO:0000313" key="1">
    <source>
        <dbReference type="EMBL" id="KAF2454548.1"/>
    </source>
</evidence>
<sequence length="61" mass="7041">MFVKILQASLGSYDLANSRHLKALRLKAGCRPGRRDAPARLRVPRYRSGLAASRARHWRRR</sequence>
<evidence type="ECO:0000313" key="2">
    <source>
        <dbReference type="Proteomes" id="UP000799766"/>
    </source>
</evidence>
<reference evidence="1" key="1">
    <citation type="journal article" date="2020" name="Stud. Mycol.">
        <title>101 Dothideomycetes genomes: a test case for predicting lifestyles and emergence of pathogens.</title>
        <authorList>
            <person name="Haridas S."/>
            <person name="Albert R."/>
            <person name="Binder M."/>
            <person name="Bloem J."/>
            <person name="Labutti K."/>
            <person name="Salamov A."/>
            <person name="Andreopoulos B."/>
            <person name="Baker S."/>
            <person name="Barry K."/>
            <person name="Bills G."/>
            <person name="Bluhm B."/>
            <person name="Cannon C."/>
            <person name="Castanera R."/>
            <person name="Culley D."/>
            <person name="Daum C."/>
            <person name="Ezra D."/>
            <person name="Gonzalez J."/>
            <person name="Henrissat B."/>
            <person name="Kuo A."/>
            <person name="Liang C."/>
            <person name="Lipzen A."/>
            <person name="Lutzoni F."/>
            <person name="Magnuson J."/>
            <person name="Mondo S."/>
            <person name="Nolan M."/>
            <person name="Ohm R."/>
            <person name="Pangilinan J."/>
            <person name="Park H.-J."/>
            <person name="Ramirez L."/>
            <person name="Alfaro M."/>
            <person name="Sun H."/>
            <person name="Tritt A."/>
            <person name="Yoshinaga Y."/>
            <person name="Zwiers L.-H."/>
            <person name="Turgeon B."/>
            <person name="Goodwin S."/>
            <person name="Spatafora J."/>
            <person name="Crous P."/>
            <person name="Grigoriev I."/>
        </authorList>
    </citation>
    <scope>NUCLEOTIDE SEQUENCE</scope>
    <source>
        <strain evidence="1">ATCC 16933</strain>
    </source>
</reference>
<dbReference type="EMBL" id="MU001691">
    <property type="protein sequence ID" value="KAF2454548.1"/>
    <property type="molecule type" value="Genomic_DNA"/>
</dbReference>
<organism evidence="1 2">
    <name type="scientific">Lineolata rhizophorae</name>
    <dbReference type="NCBI Taxonomy" id="578093"/>
    <lineage>
        <taxon>Eukaryota</taxon>
        <taxon>Fungi</taxon>
        <taxon>Dikarya</taxon>
        <taxon>Ascomycota</taxon>
        <taxon>Pezizomycotina</taxon>
        <taxon>Dothideomycetes</taxon>
        <taxon>Dothideomycetes incertae sedis</taxon>
        <taxon>Lineolatales</taxon>
        <taxon>Lineolataceae</taxon>
        <taxon>Lineolata</taxon>
    </lineage>
</organism>
<keyword evidence="2" id="KW-1185">Reference proteome</keyword>
<dbReference type="Proteomes" id="UP000799766">
    <property type="component" value="Unassembled WGS sequence"/>
</dbReference>
<name>A0A6A6NSK7_9PEZI</name>
<protein>
    <submittedName>
        <fullName evidence="1">Uncharacterized protein</fullName>
    </submittedName>
</protein>
<gene>
    <name evidence="1" type="ORF">BDY21DRAFT_353212</name>
</gene>